<accession>A0A371BBA4</accession>
<dbReference type="RefSeq" id="WP_115516922.1">
    <property type="nucleotide sequence ID" value="NZ_QRGO01000001.1"/>
</dbReference>
<sequence length="174" mass="18820">MTTEGEGFMGSALTSIGRECGLLVEKQMDVRRLTAWRSLTILMFAALVSGNTAAVAQQFPFDQVLVLEAPRMGPLKRVPVLTIGADGRTTVDLWCKTVPALFEVSGAEIKIQTAPLPEALPLYMSTGQCSPERMQADVALLDQLTQATAWQRQGDYVSLVGPGGAPLRFRLSTH</sequence>
<keyword evidence="2" id="KW-1185">Reference proteome</keyword>
<comment type="caution">
    <text evidence="1">The sequence shown here is derived from an EMBL/GenBank/DDBJ whole genome shotgun (WGS) entry which is preliminary data.</text>
</comment>
<proteinExistence type="predicted"/>
<dbReference type="EMBL" id="QRGO01000001">
    <property type="protein sequence ID" value="RDV04895.1"/>
    <property type="molecule type" value="Genomic_DNA"/>
</dbReference>
<gene>
    <name evidence="1" type="ORF">DXH78_10165</name>
</gene>
<evidence type="ECO:0000313" key="2">
    <source>
        <dbReference type="Proteomes" id="UP000263993"/>
    </source>
</evidence>
<organism evidence="1 2">
    <name type="scientific">Undibacter mobilis</name>
    <dbReference type="NCBI Taxonomy" id="2292256"/>
    <lineage>
        <taxon>Bacteria</taxon>
        <taxon>Pseudomonadati</taxon>
        <taxon>Pseudomonadota</taxon>
        <taxon>Alphaproteobacteria</taxon>
        <taxon>Hyphomicrobiales</taxon>
        <taxon>Nitrobacteraceae</taxon>
        <taxon>Undibacter</taxon>
    </lineage>
</organism>
<reference evidence="2" key="1">
    <citation type="submission" date="2018-08" db="EMBL/GenBank/DDBJ databases">
        <authorList>
            <person name="Kim S.-J."/>
            <person name="Jung G.-Y."/>
        </authorList>
    </citation>
    <scope>NUCLEOTIDE SEQUENCE [LARGE SCALE GENOMIC DNA]</scope>
    <source>
        <strain evidence="2">GY_H</strain>
    </source>
</reference>
<protein>
    <submittedName>
        <fullName evidence="1">META domain-containing protein</fullName>
    </submittedName>
</protein>
<name>A0A371BBA4_9BRAD</name>
<dbReference type="Proteomes" id="UP000263993">
    <property type="component" value="Unassembled WGS sequence"/>
</dbReference>
<evidence type="ECO:0000313" key="1">
    <source>
        <dbReference type="EMBL" id="RDV04895.1"/>
    </source>
</evidence>
<dbReference type="AlphaFoldDB" id="A0A371BBA4"/>